<sequence>MLTFRQQSLVLRWQSYGRPAMGHLGRPKVDTLELKVRGCGWLLFPVGARVPPAPTFRLLPPLALRGGSLPASGLAAHYLEIANIYLGSDYAANSLSLCMQYIPFFKSLSKDRGAGGEGRGEVRDLQPRSPSGAPTSAKFRPPQENINFHNTCAQFLRPPYFLSDTFGDPIRREAGQNVAVDALPAGCAGRRGSGTCRGGHTCRTLCRGQSARSPPAQLDKMGRGATRPLPPGAGAGAAVPSVPVQVGAGAAGARHWEVRGQCRHRGRCRARVPRRAAPRVHGPGVALAALCRSPDLGHAAYFEHNDHII</sequence>
<evidence type="ECO:0000256" key="1">
    <source>
        <dbReference type="SAM" id="MobiDB-lite"/>
    </source>
</evidence>
<comment type="caution">
    <text evidence="2">The sequence shown here is derived from an EMBL/GenBank/DDBJ whole genome shotgun (WGS) entry which is preliminary data.</text>
</comment>
<evidence type="ECO:0000313" key="3">
    <source>
        <dbReference type="Proteomes" id="UP000299102"/>
    </source>
</evidence>
<keyword evidence="3" id="KW-1185">Reference proteome</keyword>
<dbReference type="EMBL" id="BGZK01000475">
    <property type="protein sequence ID" value="GBP45993.1"/>
    <property type="molecule type" value="Genomic_DNA"/>
</dbReference>
<dbReference type="AlphaFoldDB" id="A0A4C1W4R2"/>
<feature type="compositionally biased region" description="Basic and acidic residues" evidence="1">
    <location>
        <begin position="113"/>
        <end position="126"/>
    </location>
</feature>
<accession>A0A4C1W4R2</accession>
<protein>
    <submittedName>
        <fullName evidence="2">Uncharacterized protein</fullName>
    </submittedName>
</protein>
<gene>
    <name evidence="2" type="ORF">EVAR_24186_1</name>
</gene>
<reference evidence="2 3" key="1">
    <citation type="journal article" date="2019" name="Commun. Biol.">
        <title>The bagworm genome reveals a unique fibroin gene that provides high tensile strength.</title>
        <authorList>
            <person name="Kono N."/>
            <person name="Nakamura H."/>
            <person name="Ohtoshi R."/>
            <person name="Tomita M."/>
            <person name="Numata K."/>
            <person name="Arakawa K."/>
        </authorList>
    </citation>
    <scope>NUCLEOTIDE SEQUENCE [LARGE SCALE GENOMIC DNA]</scope>
</reference>
<evidence type="ECO:0000313" key="2">
    <source>
        <dbReference type="EMBL" id="GBP45993.1"/>
    </source>
</evidence>
<feature type="region of interest" description="Disordered" evidence="1">
    <location>
        <begin position="113"/>
        <end position="143"/>
    </location>
</feature>
<name>A0A4C1W4R2_EUMVA</name>
<proteinExistence type="predicted"/>
<dbReference type="Proteomes" id="UP000299102">
    <property type="component" value="Unassembled WGS sequence"/>
</dbReference>
<organism evidence="2 3">
    <name type="scientific">Eumeta variegata</name>
    <name type="common">Bagworm moth</name>
    <name type="synonym">Eumeta japonica</name>
    <dbReference type="NCBI Taxonomy" id="151549"/>
    <lineage>
        <taxon>Eukaryota</taxon>
        <taxon>Metazoa</taxon>
        <taxon>Ecdysozoa</taxon>
        <taxon>Arthropoda</taxon>
        <taxon>Hexapoda</taxon>
        <taxon>Insecta</taxon>
        <taxon>Pterygota</taxon>
        <taxon>Neoptera</taxon>
        <taxon>Endopterygota</taxon>
        <taxon>Lepidoptera</taxon>
        <taxon>Glossata</taxon>
        <taxon>Ditrysia</taxon>
        <taxon>Tineoidea</taxon>
        <taxon>Psychidae</taxon>
        <taxon>Oiketicinae</taxon>
        <taxon>Eumeta</taxon>
    </lineage>
</organism>